<keyword evidence="1" id="KW-0472">Membrane</keyword>
<reference evidence="2" key="1">
    <citation type="submission" date="2020-05" db="EMBL/GenBank/DDBJ databases">
        <title>Genomic Encyclopedia of Type Strains, Phase IV (KMG-V): Genome sequencing to study the core and pangenomes of soil and plant-associated prokaryotes.</title>
        <authorList>
            <person name="Whitman W."/>
        </authorList>
    </citation>
    <scope>NUCLEOTIDE SEQUENCE</scope>
    <source>
        <strain evidence="2">16F</strain>
    </source>
</reference>
<dbReference type="Proteomes" id="UP000610746">
    <property type="component" value="Unassembled WGS sequence"/>
</dbReference>
<dbReference type="AlphaFoldDB" id="A0A8J8K7W6"/>
<dbReference type="GO" id="GO:0006508">
    <property type="term" value="P:proteolysis"/>
    <property type="evidence" value="ECO:0007669"/>
    <property type="project" value="UniProtKB-KW"/>
</dbReference>
<evidence type="ECO:0000256" key="1">
    <source>
        <dbReference type="SAM" id="Phobius"/>
    </source>
</evidence>
<keyword evidence="2" id="KW-0645">Protease</keyword>
<protein>
    <submittedName>
        <fullName evidence="2">Membrane protease YdiL (CAAX protease family)</fullName>
    </submittedName>
</protein>
<evidence type="ECO:0000313" key="2">
    <source>
        <dbReference type="EMBL" id="NRS92448.1"/>
    </source>
</evidence>
<feature type="transmembrane region" description="Helical" evidence="1">
    <location>
        <begin position="12"/>
        <end position="31"/>
    </location>
</feature>
<comment type="caution">
    <text evidence="2">The sequence shown here is derived from an EMBL/GenBank/DDBJ whole genome shotgun (WGS) entry which is preliminary data.</text>
</comment>
<proteinExistence type="predicted"/>
<accession>A0A8J8K7W6</accession>
<dbReference type="EMBL" id="JABSNO010000009">
    <property type="protein sequence ID" value="NRS92448.1"/>
    <property type="molecule type" value="Genomic_DNA"/>
</dbReference>
<keyword evidence="1" id="KW-0812">Transmembrane</keyword>
<organism evidence="2 3">
    <name type="scientific">Frigoriflavimonas asaccharolytica</name>
    <dbReference type="NCBI Taxonomy" id="2735899"/>
    <lineage>
        <taxon>Bacteria</taxon>
        <taxon>Pseudomonadati</taxon>
        <taxon>Bacteroidota</taxon>
        <taxon>Flavobacteriia</taxon>
        <taxon>Flavobacteriales</taxon>
        <taxon>Weeksellaceae</taxon>
        <taxon>Frigoriflavimonas</taxon>
    </lineage>
</organism>
<name>A0A8J8K7W6_9FLAO</name>
<feature type="transmembrane region" description="Helical" evidence="1">
    <location>
        <begin position="71"/>
        <end position="92"/>
    </location>
</feature>
<sequence>MKKLLELQNRYLLIISIAGILFLIAGAFLKITHFAFGFAKGNSVLYIGLVISTFVWILVFVDIFRTKQQNGIFWILFMFLFFSITPIIYLIVNKKETY</sequence>
<keyword evidence="3" id="KW-1185">Reference proteome</keyword>
<keyword evidence="1" id="KW-1133">Transmembrane helix</keyword>
<feature type="transmembrane region" description="Helical" evidence="1">
    <location>
        <begin position="43"/>
        <end position="64"/>
    </location>
</feature>
<keyword evidence="2" id="KW-0378">Hydrolase</keyword>
<gene>
    <name evidence="2" type="ORF">HNQ03_001523</name>
</gene>
<dbReference type="RefSeq" id="WP_173779055.1">
    <property type="nucleotide sequence ID" value="NZ_JABSNO010000009.1"/>
</dbReference>
<evidence type="ECO:0000313" key="3">
    <source>
        <dbReference type="Proteomes" id="UP000610746"/>
    </source>
</evidence>
<dbReference type="GO" id="GO:0008233">
    <property type="term" value="F:peptidase activity"/>
    <property type="evidence" value="ECO:0007669"/>
    <property type="project" value="UniProtKB-KW"/>
</dbReference>